<dbReference type="RefSeq" id="WP_358138859.1">
    <property type="nucleotide sequence ID" value="NZ_JBFALK010000021.1"/>
</dbReference>
<dbReference type="InterPro" id="IPR036291">
    <property type="entry name" value="NAD(P)-bd_dom_sf"/>
</dbReference>
<gene>
    <name evidence="2" type="ORF">AB0I59_32225</name>
</gene>
<sequence>MKPRRSRVVVVTGASTGVGRATARASGARGEPSRTAACFAAAPARSKRR</sequence>
<accession>A0ABV3GNT1</accession>
<protein>
    <recommendedName>
        <fullName evidence="4">SDR family NAD(P)-dependent oxidoreductase</fullName>
    </recommendedName>
</protein>
<dbReference type="Gene3D" id="3.40.50.720">
    <property type="entry name" value="NAD(P)-binding Rossmann-like Domain"/>
    <property type="match status" value="1"/>
</dbReference>
<evidence type="ECO:0008006" key="4">
    <source>
        <dbReference type="Google" id="ProtNLM"/>
    </source>
</evidence>
<dbReference type="EMBL" id="JBFALK010000021">
    <property type="protein sequence ID" value="MEV0973293.1"/>
    <property type="molecule type" value="Genomic_DNA"/>
</dbReference>
<dbReference type="Proteomes" id="UP001551675">
    <property type="component" value="Unassembled WGS sequence"/>
</dbReference>
<evidence type="ECO:0000313" key="2">
    <source>
        <dbReference type="EMBL" id="MEV0973293.1"/>
    </source>
</evidence>
<reference evidence="2 3" key="1">
    <citation type="submission" date="2024-06" db="EMBL/GenBank/DDBJ databases">
        <title>The Natural Products Discovery Center: Release of the First 8490 Sequenced Strains for Exploring Actinobacteria Biosynthetic Diversity.</title>
        <authorList>
            <person name="Kalkreuter E."/>
            <person name="Kautsar S.A."/>
            <person name="Yang D."/>
            <person name="Bader C.D."/>
            <person name="Teijaro C.N."/>
            <person name="Fluegel L."/>
            <person name="Davis C.M."/>
            <person name="Simpson J.R."/>
            <person name="Lauterbach L."/>
            <person name="Steele A.D."/>
            <person name="Gui C."/>
            <person name="Meng S."/>
            <person name="Li G."/>
            <person name="Viehrig K."/>
            <person name="Ye F."/>
            <person name="Su P."/>
            <person name="Kiefer A.F."/>
            <person name="Nichols A."/>
            <person name="Cepeda A.J."/>
            <person name="Yan W."/>
            <person name="Fan B."/>
            <person name="Jiang Y."/>
            <person name="Adhikari A."/>
            <person name="Zheng C.-J."/>
            <person name="Schuster L."/>
            <person name="Cowan T.M."/>
            <person name="Smanski M.J."/>
            <person name="Chevrette M.G."/>
            <person name="De Carvalho L.P.S."/>
            <person name="Shen B."/>
        </authorList>
    </citation>
    <scope>NUCLEOTIDE SEQUENCE [LARGE SCALE GENOMIC DNA]</scope>
    <source>
        <strain evidence="2 3">NPDC050100</strain>
    </source>
</reference>
<proteinExistence type="predicted"/>
<evidence type="ECO:0000256" key="1">
    <source>
        <dbReference type="SAM" id="MobiDB-lite"/>
    </source>
</evidence>
<name>A0ABV3GNT1_MICGL</name>
<dbReference type="SUPFAM" id="SSF51735">
    <property type="entry name" value="NAD(P)-binding Rossmann-fold domains"/>
    <property type="match status" value="1"/>
</dbReference>
<keyword evidence="3" id="KW-1185">Reference proteome</keyword>
<feature type="region of interest" description="Disordered" evidence="1">
    <location>
        <begin position="21"/>
        <end position="49"/>
    </location>
</feature>
<comment type="caution">
    <text evidence="2">The sequence shown here is derived from an EMBL/GenBank/DDBJ whole genome shotgun (WGS) entry which is preliminary data.</text>
</comment>
<organism evidence="2 3">
    <name type="scientific">Microtetraspora glauca</name>
    <dbReference type="NCBI Taxonomy" id="1996"/>
    <lineage>
        <taxon>Bacteria</taxon>
        <taxon>Bacillati</taxon>
        <taxon>Actinomycetota</taxon>
        <taxon>Actinomycetes</taxon>
        <taxon>Streptosporangiales</taxon>
        <taxon>Streptosporangiaceae</taxon>
        <taxon>Microtetraspora</taxon>
    </lineage>
</organism>
<evidence type="ECO:0000313" key="3">
    <source>
        <dbReference type="Proteomes" id="UP001551675"/>
    </source>
</evidence>